<sequence length="69" mass="7867">MLTVEGCPICHDDEPWVRTMNVKTFAKLMGVSPSLAYEHAAKNNLPVKVIRINKRMLLSKVEVHQLLHD</sequence>
<gene>
    <name evidence="1" type="ORF">LCGC14_1744030</name>
</gene>
<proteinExistence type="predicted"/>
<evidence type="ECO:0000313" key="1">
    <source>
        <dbReference type="EMBL" id="KKM06439.1"/>
    </source>
</evidence>
<organism evidence="1">
    <name type="scientific">marine sediment metagenome</name>
    <dbReference type="NCBI Taxonomy" id="412755"/>
    <lineage>
        <taxon>unclassified sequences</taxon>
        <taxon>metagenomes</taxon>
        <taxon>ecological metagenomes</taxon>
    </lineage>
</organism>
<dbReference type="AlphaFoldDB" id="A0A0F9H5T0"/>
<accession>A0A0F9H5T0</accession>
<protein>
    <recommendedName>
        <fullName evidence="2">Helix-turn-helix domain-containing protein</fullName>
    </recommendedName>
</protein>
<comment type="caution">
    <text evidence="1">The sequence shown here is derived from an EMBL/GenBank/DDBJ whole genome shotgun (WGS) entry which is preliminary data.</text>
</comment>
<reference evidence="1" key="1">
    <citation type="journal article" date="2015" name="Nature">
        <title>Complex archaea that bridge the gap between prokaryotes and eukaryotes.</title>
        <authorList>
            <person name="Spang A."/>
            <person name="Saw J.H."/>
            <person name="Jorgensen S.L."/>
            <person name="Zaremba-Niedzwiedzka K."/>
            <person name="Martijn J."/>
            <person name="Lind A.E."/>
            <person name="van Eijk R."/>
            <person name="Schleper C."/>
            <person name="Guy L."/>
            <person name="Ettema T.J."/>
        </authorList>
    </citation>
    <scope>NUCLEOTIDE SEQUENCE</scope>
</reference>
<dbReference type="EMBL" id="LAZR01015994">
    <property type="protein sequence ID" value="KKM06439.1"/>
    <property type="molecule type" value="Genomic_DNA"/>
</dbReference>
<evidence type="ECO:0008006" key="2">
    <source>
        <dbReference type="Google" id="ProtNLM"/>
    </source>
</evidence>
<name>A0A0F9H5T0_9ZZZZ</name>